<reference evidence="2 3" key="1">
    <citation type="submission" date="2023-10" db="EMBL/GenBank/DDBJ databases">
        <title>Chromosome-scale genome assembly provides insights into flower coloration mechanisms of Canna indica.</title>
        <authorList>
            <person name="Li C."/>
        </authorList>
    </citation>
    <scope>NUCLEOTIDE SEQUENCE [LARGE SCALE GENOMIC DNA]</scope>
    <source>
        <tissue evidence="2">Flower</tissue>
    </source>
</reference>
<feature type="transmembrane region" description="Helical" evidence="1">
    <location>
        <begin position="42"/>
        <end position="60"/>
    </location>
</feature>
<dbReference type="AlphaFoldDB" id="A0AAQ3KHQ9"/>
<dbReference type="InterPro" id="IPR009943">
    <property type="entry name" value="DUF1475"/>
</dbReference>
<dbReference type="Pfam" id="PF07343">
    <property type="entry name" value="DUF1475"/>
    <property type="match status" value="2"/>
</dbReference>
<organism evidence="2 3">
    <name type="scientific">Canna indica</name>
    <name type="common">Indian-shot</name>
    <dbReference type="NCBI Taxonomy" id="4628"/>
    <lineage>
        <taxon>Eukaryota</taxon>
        <taxon>Viridiplantae</taxon>
        <taxon>Streptophyta</taxon>
        <taxon>Embryophyta</taxon>
        <taxon>Tracheophyta</taxon>
        <taxon>Spermatophyta</taxon>
        <taxon>Magnoliopsida</taxon>
        <taxon>Liliopsida</taxon>
        <taxon>Zingiberales</taxon>
        <taxon>Cannaceae</taxon>
        <taxon>Canna</taxon>
    </lineage>
</organism>
<keyword evidence="1" id="KW-1133">Transmembrane helix</keyword>
<dbReference type="Proteomes" id="UP001327560">
    <property type="component" value="Chromosome 5"/>
</dbReference>
<keyword evidence="1" id="KW-0472">Membrane</keyword>
<feature type="transmembrane region" description="Helical" evidence="1">
    <location>
        <begin position="178"/>
        <end position="200"/>
    </location>
</feature>
<evidence type="ECO:0000256" key="1">
    <source>
        <dbReference type="SAM" id="Phobius"/>
    </source>
</evidence>
<feature type="transmembrane region" description="Helical" evidence="1">
    <location>
        <begin position="12"/>
        <end position="30"/>
    </location>
</feature>
<gene>
    <name evidence="2" type="ORF">Cni_G17793</name>
</gene>
<dbReference type="EMBL" id="CP136894">
    <property type="protein sequence ID" value="WOL09040.1"/>
    <property type="molecule type" value="Genomic_DNA"/>
</dbReference>
<keyword evidence="1" id="KW-0812">Transmembrane</keyword>
<evidence type="ECO:0000313" key="2">
    <source>
        <dbReference type="EMBL" id="WOL09040.1"/>
    </source>
</evidence>
<feature type="transmembrane region" description="Helical" evidence="1">
    <location>
        <begin position="207"/>
        <end position="230"/>
    </location>
</feature>
<accession>A0AAQ3KHQ9</accession>
<evidence type="ECO:0000313" key="3">
    <source>
        <dbReference type="Proteomes" id="UP001327560"/>
    </source>
</evidence>
<feature type="transmembrane region" description="Helical" evidence="1">
    <location>
        <begin position="144"/>
        <end position="166"/>
    </location>
</feature>
<dbReference type="PANTHER" id="PTHR36318">
    <property type="entry name" value="OS06G0581300 PROTEIN"/>
    <property type="match status" value="1"/>
</dbReference>
<sequence length="259" mass="28940">MVASPSLIAYKVVFFALGCLMLATLIYTTVTDGSPFRLELLTPWMIATLIDFYVNVVAIASKILPSYAIFVTSMSCQVWVAYREPSWIKAVLWVVLLICFGSATTCAYITLKLFNISSQVQQDPVSQLLLRKDHERGAKCSSIAIGRVLFSTLGILVLVVVVYTVITDGLPFRMELLTPWMAATLIDFYINVIAISVWVVHKESSWLHAFIWICLLICLGSIATCAYIVIQLFGLKLQDPMYNILLEPEGKHERSVSSK</sequence>
<protein>
    <submittedName>
        <fullName evidence="2">Uncharacterized protein</fullName>
    </submittedName>
</protein>
<keyword evidence="3" id="KW-1185">Reference proteome</keyword>
<name>A0AAQ3KHQ9_9LILI</name>
<proteinExistence type="predicted"/>
<dbReference type="PANTHER" id="PTHR36318:SF3">
    <property type="entry name" value="OS06G0581300 PROTEIN"/>
    <property type="match status" value="1"/>
</dbReference>
<feature type="transmembrane region" description="Helical" evidence="1">
    <location>
        <begin position="90"/>
        <end position="111"/>
    </location>
</feature>